<sequence>MIERLRERFGRRTLGIVVAILLELLLLAVLLTLGQFGGGQEEKGPAVTTFSASSQPSEDDTPQSAEEPEQAQDSQPEAAQPEQPQPEQVQPDAPAAAPTPVIPTTNSTPAPVTPPAAPAAEAPAPPAPRRPSRPLGPVMGPPAPPSNPGGGMPGDSERVGTAPNGEPMYAARWYRRPDDNELAGYLSTAAGPGWGLIACRTAPDYRVEDCVALDEAPAGVRISRAVVQAAWQFRVRPPRVGGKDMVGEWVRIRIDYGVRQASANQR</sequence>
<protein>
    <recommendedName>
        <fullName evidence="5">Protein TonB</fullName>
    </recommendedName>
</protein>
<dbReference type="EMBL" id="WTYJ01000002">
    <property type="protein sequence ID" value="MXO99239.1"/>
    <property type="molecule type" value="Genomic_DNA"/>
</dbReference>
<feature type="compositionally biased region" description="Pro residues" evidence="1">
    <location>
        <begin position="111"/>
        <end position="129"/>
    </location>
</feature>
<comment type="caution">
    <text evidence="3">The sequence shown here is derived from an EMBL/GenBank/DDBJ whole genome shotgun (WGS) entry which is preliminary data.</text>
</comment>
<feature type="compositionally biased region" description="Acidic residues" evidence="1">
    <location>
        <begin position="57"/>
        <end position="70"/>
    </location>
</feature>
<reference evidence="3 4" key="1">
    <citation type="submission" date="2019-12" db="EMBL/GenBank/DDBJ databases">
        <title>Genomic-based taxomic classification of the family Erythrobacteraceae.</title>
        <authorList>
            <person name="Xu L."/>
        </authorList>
    </citation>
    <scope>NUCLEOTIDE SEQUENCE [LARGE SCALE GENOMIC DNA]</scope>
    <source>
        <strain evidence="3 4">S36</strain>
    </source>
</reference>
<proteinExistence type="predicted"/>
<name>A0A6I4TVK1_9SPHN</name>
<evidence type="ECO:0000313" key="4">
    <source>
        <dbReference type="Proteomes" id="UP000469430"/>
    </source>
</evidence>
<keyword evidence="2" id="KW-0812">Transmembrane</keyword>
<evidence type="ECO:0008006" key="5">
    <source>
        <dbReference type="Google" id="ProtNLM"/>
    </source>
</evidence>
<evidence type="ECO:0000313" key="3">
    <source>
        <dbReference type="EMBL" id="MXO99239.1"/>
    </source>
</evidence>
<dbReference type="AlphaFoldDB" id="A0A6I4TVK1"/>
<organism evidence="3 4">
    <name type="scientific">Croceibacterium xixiisoli</name>
    <dbReference type="NCBI Taxonomy" id="1476466"/>
    <lineage>
        <taxon>Bacteria</taxon>
        <taxon>Pseudomonadati</taxon>
        <taxon>Pseudomonadota</taxon>
        <taxon>Alphaproteobacteria</taxon>
        <taxon>Sphingomonadales</taxon>
        <taxon>Erythrobacteraceae</taxon>
        <taxon>Croceibacterium</taxon>
    </lineage>
</organism>
<keyword evidence="2" id="KW-1133">Transmembrane helix</keyword>
<keyword evidence="4" id="KW-1185">Reference proteome</keyword>
<accession>A0A6I4TVK1</accession>
<keyword evidence="2" id="KW-0472">Membrane</keyword>
<gene>
    <name evidence="3" type="ORF">GRI97_09585</name>
</gene>
<evidence type="ECO:0000256" key="2">
    <source>
        <dbReference type="SAM" id="Phobius"/>
    </source>
</evidence>
<dbReference type="OrthoDB" id="7410762at2"/>
<feature type="region of interest" description="Disordered" evidence="1">
    <location>
        <begin position="38"/>
        <end position="165"/>
    </location>
</feature>
<feature type="transmembrane region" description="Helical" evidence="2">
    <location>
        <begin position="12"/>
        <end position="33"/>
    </location>
</feature>
<dbReference type="Proteomes" id="UP000469430">
    <property type="component" value="Unassembled WGS sequence"/>
</dbReference>
<evidence type="ECO:0000256" key="1">
    <source>
        <dbReference type="SAM" id="MobiDB-lite"/>
    </source>
</evidence>
<feature type="compositionally biased region" description="Low complexity" evidence="1">
    <location>
        <begin position="71"/>
        <end position="110"/>
    </location>
</feature>